<dbReference type="AlphaFoldDB" id="A0A8C7SZ65"/>
<reference evidence="1" key="1">
    <citation type="submission" date="2020-07" db="EMBL/GenBank/DDBJ databases">
        <title>A long reads based de novo assembly of the rainbow trout Arlee double haploid line genome.</title>
        <authorList>
            <person name="Gao G."/>
            <person name="Palti Y."/>
        </authorList>
    </citation>
    <scope>NUCLEOTIDE SEQUENCE [LARGE SCALE GENOMIC DNA]</scope>
</reference>
<dbReference type="PANTHER" id="PTHR21053:SF2">
    <property type="entry name" value="TRANSCRIPTION ELONGATION FACTOR, MITOCHONDRIAL"/>
    <property type="match status" value="1"/>
</dbReference>
<keyword evidence="2" id="KW-1185">Reference proteome</keyword>
<evidence type="ECO:0000313" key="2">
    <source>
        <dbReference type="Proteomes" id="UP000694395"/>
    </source>
</evidence>
<protein>
    <submittedName>
        <fullName evidence="1">Uncharacterized protein</fullName>
    </submittedName>
</protein>
<dbReference type="GO" id="GO:0030337">
    <property type="term" value="F:DNA polymerase processivity factor activity"/>
    <property type="evidence" value="ECO:0007669"/>
    <property type="project" value="TreeGrafter"/>
</dbReference>
<dbReference type="GO" id="GO:0042645">
    <property type="term" value="C:mitochondrial nucleoid"/>
    <property type="evidence" value="ECO:0007669"/>
    <property type="project" value="TreeGrafter"/>
</dbReference>
<reference evidence="1" key="2">
    <citation type="submission" date="2025-08" db="UniProtKB">
        <authorList>
            <consortium name="Ensembl"/>
        </authorList>
    </citation>
    <scope>IDENTIFICATION</scope>
</reference>
<sequence length="131" mass="14536">MWNFPTGVFGSQSQALKPIMTPSLHLLLLAMISRWTHTTPQRDVILQLLNSAAESELAAVKLLRGRNVTNVPLLKHKSAVIVFNSILNPPEKRSTHRVSPRCHEANSIVSIVCGVNKIAWAHVDRGMNVLE</sequence>
<organism evidence="1 2">
    <name type="scientific">Oncorhynchus mykiss</name>
    <name type="common">Rainbow trout</name>
    <name type="synonym">Salmo gairdneri</name>
    <dbReference type="NCBI Taxonomy" id="8022"/>
    <lineage>
        <taxon>Eukaryota</taxon>
        <taxon>Metazoa</taxon>
        <taxon>Chordata</taxon>
        <taxon>Craniata</taxon>
        <taxon>Vertebrata</taxon>
        <taxon>Euteleostomi</taxon>
        <taxon>Actinopterygii</taxon>
        <taxon>Neopterygii</taxon>
        <taxon>Teleostei</taxon>
        <taxon>Protacanthopterygii</taxon>
        <taxon>Salmoniformes</taxon>
        <taxon>Salmonidae</taxon>
        <taxon>Salmoninae</taxon>
        <taxon>Oncorhynchus</taxon>
    </lineage>
</organism>
<name>A0A8C7SZ65_ONCMY</name>
<proteinExistence type="predicted"/>
<dbReference type="PANTHER" id="PTHR21053">
    <property type="entry name" value="TRANSCRIPTION ELONGATION FACTOR, MITOCHONDRIAL"/>
    <property type="match status" value="1"/>
</dbReference>
<evidence type="ECO:0000313" key="1">
    <source>
        <dbReference type="Ensembl" id="ENSOMYP00000073348.2"/>
    </source>
</evidence>
<dbReference type="Proteomes" id="UP000694395">
    <property type="component" value="Chromosome 13"/>
</dbReference>
<reference evidence="1" key="3">
    <citation type="submission" date="2025-09" db="UniProtKB">
        <authorList>
            <consortium name="Ensembl"/>
        </authorList>
    </citation>
    <scope>IDENTIFICATION</scope>
</reference>
<dbReference type="InterPro" id="IPR039150">
    <property type="entry name" value="TEFM"/>
</dbReference>
<dbReference type="Ensembl" id="ENSOMYT00000079876.2">
    <property type="protein sequence ID" value="ENSOMYP00000073348.2"/>
    <property type="gene ID" value="ENSOMYG00000033915.2"/>
</dbReference>
<accession>A0A8C7SZ65</accession>
<dbReference type="GO" id="GO:0006392">
    <property type="term" value="P:transcription elongation by mitochondrial RNA polymerase"/>
    <property type="evidence" value="ECO:0007669"/>
    <property type="project" value="InterPro"/>
</dbReference>